<evidence type="ECO:0000313" key="3">
    <source>
        <dbReference type="Ensembl" id="ENSFCTP00005060725.1"/>
    </source>
</evidence>
<reference evidence="3 4" key="1">
    <citation type="submission" date="2021-02" db="EMBL/GenBank/DDBJ databases">
        <title>Safari Cat Assemblies.</title>
        <authorList>
            <person name="Bredemeyer K.R."/>
            <person name="Murphy W.J."/>
        </authorList>
    </citation>
    <scope>NUCLEOTIDE SEQUENCE [LARGE SCALE GENOMIC DNA]</scope>
</reference>
<dbReference type="PROSITE" id="PS50105">
    <property type="entry name" value="SAM_DOMAIN"/>
    <property type="match status" value="1"/>
</dbReference>
<name>A0ABI8AND4_FELCA</name>
<dbReference type="PANTHER" id="PTHR12776">
    <property type="entry name" value="KAZRIN-RELATED"/>
    <property type="match status" value="1"/>
</dbReference>
<dbReference type="Pfam" id="PF07647">
    <property type="entry name" value="SAM_2"/>
    <property type="match status" value="1"/>
</dbReference>
<dbReference type="PANTHER" id="PTHR12776:SF1">
    <property type="entry name" value="KAZRIN"/>
    <property type="match status" value="1"/>
</dbReference>
<dbReference type="InterPro" id="IPR013761">
    <property type="entry name" value="SAM/pointed_sf"/>
</dbReference>
<dbReference type="CDD" id="cd09570">
    <property type="entry name" value="SAM_kazrin_repeat3"/>
    <property type="match status" value="1"/>
</dbReference>
<dbReference type="GeneTree" id="ENSGT00940000154570"/>
<evidence type="ECO:0000259" key="2">
    <source>
        <dbReference type="PROSITE" id="PS50105"/>
    </source>
</evidence>
<dbReference type="InterPro" id="IPR001660">
    <property type="entry name" value="SAM"/>
</dbReference>
<accession>A0ABI8AND4</accession>
<dbReference type="Ensembl" id="ENSFCTT00005090708.1">
    <property type="protein sequence ID" value="ENSFCTP00005060725.1"/>
    <property type="gene ID" value="ENSFCTG00005032861.1"/>
</dbReference>
<dbReference type="Proteomes" id="UP000823872">
    <property type="component" value="Chromosome C1"/>
</dbReference>
<evidence type="ECO:0000256" key="1">
    <source>
        <dbReference type="SAM" id="MobiDB-lite"/>
    </source>
</evidence>
<proteinExistence type="predicted"/>
<dbReference type="Gene3D" id="1.10.150.50">
    <property type="entry name" value="Transcription Factor, Ets-1"/>
    <property type="match status" value="1"/>
</dbReference>
<feature type="region of interest" description="Disordered" evidence="1">
    <location>
        <begin position="124"/>
        <end position="163"/>
    </location>
</feature>
<dbReference type="InterPro" id="IPR037616">
    <property type="entry name" value="Kazrin_SAM_rpt_3"/>
</dbReference>
<feature type="domain" description="SAM" evidence="2">
    <location>
        <begin position="41"/>
        <end position="89"/>
    </location>
</feature>
<organism evidence="3 4">
    <name type="scientific">Felis catus</name>
    <name type="common">Cat</name>
    <name type="synonym">Felis silvestris catus</name>
    <dbReference type="NCBI Taxonomy" id="9685"/>
    <lineage>
        <taxon>Eukaryota</taxon>
        <taxon>Metazoa</taxon>
        <taxon>Chordata</taxon>
        <taxon>Craniata</taxon>
        <taxon>Vertebrata</taxon>
        <taxon>Euteleostomi</taxon>
        <taxon>Mammalia</taxon>
        <taxon>Eutheria</taxon>
        <taxon>Laurasiatheria</taxon>
        <taxon>Carnivora</taxon>
        <taxon>Feliformia</taxon>
        <taxon>Felidae</taxon>
        <taxon>Felinae</taxon>
        <taxon>Felis</taxon>
    </lineage>
</organism>
<evidence type="ECO:0000313" key="4">
    <source>
        <dbReference type="Proteomes" id="UP000823872"/>
    </source>
</evidence>
<dbReference type="SUPFAM" id="SSF47769">
    <property type="entry name" value="SAM/Pointed domain"/>
    <property type="match status" value="1"/>
</dbReference>
<keyword evidence="4" id="KW-1185">Reference proteome</keyword>
<protein>
    <recommendedName>
        <fullName evidence="2">SAM domain-containing protein</fullName>
    </recommendedName>
</protein>
<reference evidence="3" key="3">
    <citation type="submission" date="2025-09" db="UniProtKB">
        <authorList>
            <consortium name="Ensembl"/>
        </authorList>
    </citation>
    <scope>IDENTIFICATION</scope>
    <source>
        <strain evidence="3">breed Abyssinian</strain>
    </source>
</reference>
<reference evidence="3" key="2">
    <citation type="submission" date="2025-08" db="UniProtKB">
        <authorList>
            <consortium name="Ensembl"/>
        </authorList>
    </citation>
    <scope>IDENTIFICATION</scope>
    <source>
        <strain evidence="3">breed Abyssinian</strain>
    </source>
</reference>
<sequence>MLHSLMKRDLEKHLNVSKKFHQALQERRARCETQNIDPVVWTNQRVLKWVRDIDLKEYADNLTNSGIHGAVLVLEPTFNAEAMATALGIPSGKHILRRHLAEEMTAVFHPAKESCGDGGLEAAIEQTDGADGPGEQAVSAHRPQPPQLKSGQRRSTWTDDPDPLPVDSVRKIITVRLRFIGHLLWVLISSS</sequence>
<dbReference type="InterPro" id="IPR037614">
    <property type="entry name" value="Kazrin"/>
</dbReference>